<proteinExistence type="predicted"/>
<evidence type="ECO:0000256" key="1">
    <source>
        <dbReference type="SAM" id="Phobius"/>
    </source>
</evidence>
<dbReference type="AlphaFoldDB" id="A0A1R3HGH7"/>
<keyword evidence="1" id="KW-0472">Membrane</keyword>
<feature type="transmembrane region" description="Helical" evidence="1">
    <location>
        <begin position="6"/>
        <end position="31"/>
    </location>
</feature>
<accession>A0A1R3HGH7</accession>
<evidence type="ECO:0000313" key="2">
    <source>
        <dbReference type="EMBL" id="OMO69402.1"/>
    </source>
</evidence>
<evidence type="ECO:0000313" key="3">
    <source>
        <dbReference type="Proteomes" id="UP000187203"/>
    </source>
</evidence>
<organism evidence="2 3">
    <name type="scientific">Corchorus olitorius</name>
    <dbReference type="NCBI Taxonomy" id="93759"/>
    <lineage>
        <taxon>Eukaryota</taxon>
        <taxon>Viridiplantae</taxon>
        <taxon>Streptophyta</taxon>
        <taxon>Embryophyta</taxon>
        <taxon>Tracheophyta</taxon>
        <taxon>Spermatophyta</taxon>
        <taxon>Magnoliopsida</taxon>
        <taxon>eudicotyledons</taxon>
        <taxon>Gunneridae</taxon>
        <taxon>Pentapetalae</taxon>
        <taxon>rosids</taxon>
        <taxon>malvids</taxon>
        <taxon>Malvales</taxon>
        <taxon>Malvaceae</taxon>
        <taxon>Grewioideae</taxon>
        <taxon>Apeibeae</taxon>
        <taxon>Corchorus</taxon>
    </lineage>
</organism>
<reference evidence="3" key="1">
    <citation type="submission" date="2013-09" db="EMBL/GenBank/DDBJ databases">
        <title>Corchorus olitorius genome sequencing.</title>
        <authorList>
            <person name="Alam M."/>
            <person name="Haque M.S."/>
            <person name="Islam M.S."/>
            <person name="Emdad E.M."/>
            <person name="Islam M.M."/>
            <person name="Ahmed B."/>
            <person name="Halim A."/>
            <person name="Hossen Q.M.M."/>
            <person name="Hossain M.Z."/>
            <person name="Ahmed R."/>
            <person name="Khan M.M."/>
            <person name="Islam R."/>
            <person name="Rashid M.M."/>
            <person name="Khan S.A."/>
            <person name="Rahman M.S."/>
            <person name="Alam M."/>
            <person name="Yahiya A.S."/>
            <person name="Khan M.S."/>
            <person name="Azam M.S."/>
            <person name="Haque T."/>
            <person name="Lashkar M.Z.H."/>
            <person name="Akhand A.I."/>
            <person name="Morshed G."/>
            <person name="Roy S."/>
            <person name="Uddin K.S."/>
            <person name="Rabeya T."/>
            <person name="Hossain A.S."/>
            <person name="Chowdhury A."/>
            <person name="Snigdha A.R."/>
            <person name="Mortoza M.S."/>
            <person name="Matin S.A."/>
            <person name="Hoque S.M.E."/>
            <person name="Islam M.K."/>
            <person name="Roy D.K."/>
            <person name="Haider R."/>
            <person name="Moosa M.M."/>
            <person name="Elias S.M."/>
            <person name="Hasan A.M."/>
            <person name="Jahan S."/>
            <person name="Shafiuddin M."/>
            <person name="Mahmood N."/>
            <person name="Shommy N.S."/>
        </authorList>
    </citation>
    <scope>NUCLEOTIDE SEQUENCE [LARGE SCALE GENOMIC DNA]</scope>
    <source>
        <strain evidence="3">cv. O-4</strain>
    </source>
</reference>
<dbReference type="Proteomes" id="UP000187203">
    <property type="component" value="Unassembled WGS sequence"/>
</dbReference>
<keyword evidence="1" id="KW-0812">Transmembrane</keyword>
<name>A0A1R3HGH7_9ROSI</name>
<comment type="caution">
    <text evidence="2">The sequence shown here is derived from an EMBL/GenBank/DDBJ whole genome shotgun (WGS) entry which is preliminary data.</text>
</comment>
<protein>
    <submittedName>
        <fullName evidence="2">F-box protein</fullName>
    </submittedName>
</protein>
<keyword evidence="3" id="KW-1185">Reference proteome</keyword>
<gene>
    <name evidence="2" type="ORF">COLO4_29079</name>
</gene>
<dbReference type="EMBL" id="AWUE01020221">
    <property type="protein sequence ID" value="OMO69402.1"/>
    <property type="molecule type" value="Genomic_DNA"/>
</dbReference>
<sequence>MPSILMPPYAFSGLISALGFFCLMGMGCYLVSRLLRLNHGNNVIPSKLGVKNMMAHHSRLPEAICMEILEILPVNPTISSKPTFTDLWLTECKWAQPLGWCRGLLLLGVDSSHYKLLLWNLWTDERKEIPDPPYQLEYDYICASTLGYDFHIRSHKIVRDVTHRAIEYFDFAVNNFLVVPQSGDYDNRYFHITPQFYDTEGSLCIEYRENDGLILEIWVMKRYGVKDSWFKWMSFEDDYIPFPICFAKNNINVSFVVGRGERCSAIYNGKEKGIQLTCFETLAGWGSRGSFEPCEGLKKSAFAVDESLICFEHEEVGER</sequence>
<keyword evidence="1" id="KW-1133">Transmembrane helix</keyword>